<dbReference type="RefSeq" id="WP_179657290.1">
    <property type="nucleotide sequence ID" value="NZ_JACBZR010000001.1"/>
</dbReference>
<evidence type="ECO:0000313" key="2">
    <source>
        <dbReference type="EMBL" id="NYI76669.1"/>
    </source>
</evidence>
<name>A0A7Z0IR60_9ACTN</name>
<reference evidence="2 3" key="1">
    <citation type="submission" date="2020-07" db="EMBL/GenBank/DDBJ databases">
        <title>Sequencing the genomes of 1000 actinobacteria strains.</title>
        <authorList>
            <person name="Klenk H.-P."/>
        </authorList>
    </citation>
    <scope>NUCLEOTIDE SEQUENCE [LARGE SCALE GENOMIC DNA]</scope>
    <source>
        <strain evidence="2 3">DSM 26487</strain>
    </source>
</reference>
<evidence type="ECO:0000256" key="1">
    <source>
        <dbReference type="SAM" id="Phobius"/>
    </source>
</evidence>
<evidence type="ECO:0000313" key="3">
    <source>
        <dbReference type="Proteomes" id="UP000564496"/>
    </source>
</evidence>
<keyword evidence="3" id="KW-1185">Reference proteome</keyword>
<gene>
    <name evidence="2" type="ORF">BJ988_001317</name>
</gene>
<accession>A0A7Z0IR60</accession>
<comment type="caution">
    <text evidence="2">The sequence shown here is derived from an EMBL/GenBank/DDBJ whole genome shotgun (WGS) entry which is preliminary data.</text>
</comment>
<sequence length="47" mass="4755">MALILWLIAAALVIGGIVSLIRGQILWGAVLIVVGLLVGPGGVSIFT</sequence>
<dbReference type="InterPro" id="IPR047891">
    <property type="entry name" value="GPGG_membr"/>
</dbReference>
<dbReference type="NCBIfam" id="NF040511">
    <property type="entry name" value="membrane_GPGG"/>
    <property type="match status" value="1"/>
</dbReference>
<dbReference type="AlphaFoldDB" id="A0A7Z0IR60"/>
<feature type="transmembrane region" description="Helical" evidence="1">
    <location>
        <begin position="25"/>
        <end position="46"/>
    </location>
</feature>
<proteinExistence type="predicted"/>
<keyword evidence="1" id="KW-1133">Transmembrane helix</keyword>
<dbReference type="EMBL" id="JACBZR010000001">
    <property type="protein sequence ID" value="NYI76669.1"/>
    <property type="molecule type" value="Genomic_DNA"/>
</dbReference>
<organism evidence="2 3">
    <name type="scientific">Nocardioides panzhihuensis</name>
    <dbReference type="NCBI Taxonomy" id="860243"/>
    <lineage>
        <taxon>Bacteria</taxon>
        <taxon>Bacillati</taxon>
        <taxon>Actinomycetota</taxon>
        <taxon>Actinomycetes</taxon>
        <taxon>Propionibacteriales</taxon>
        <taxon>Nocardioidaceae</taxon>
        <taxon>Nocardioides</taxon>
    </lineage>
</organism>
<dbReference type="Proteomes" id="UP000564496">
    <property type="component" value="Unassembled WGS sequence"/>
</dbReference>
<protein>
    <submittedName>
        <fullName evidence="2">Uncharacterized protein</fullName>
    </submittedName>
</protein>
<keyword evidence="1" id="KW-0472">Membrane</keyword>
<keyword evidence="1" id="KW-0812">Transmembrane</keyword>